<dbReference type="GO" id="GO:0110051">
    <property type="term" value="P:metabolite repair"/>
    <property type="evidence" value="ECO:0007669"/>
    <property type="project" value="TreeGrafter"/>
</dbReference>
<comment type="function">
    <text evidence="14 19">Bifunctional enzyme that catalyzes the epimerization of the S- and R-forms of NAD(P)HX and the dehydration of the S-form of NAD(P)HX at the expense of ADP, which is converted to AMP. This allows the repair of both epimers of NAD(P)HX, a damaged form of NAD(P)H that is a result of enzymatic or heat-dependent hydration.</text>
</comment>
<dbReference type="OrthoDB" id="9806925at2"/>
<feature type="binding site" evidence="17">
    <location>
        <position position="441"/>
    </location>
    <ligand>
        <name>AMP</name>
        <dbReference type="ChEBI" id="CHEBI:456215"/>
    </ligand>
</feature>
<keyword evidence="6 17" id="KW-0547">Nucleotide-binding</keyword>
<organism evidence="22 23">
    <name type="scientific">Brachybacterium nesterenkovii</name>
    <dbReference type="NCBI Taxonomy" id="47847"/>
    <lineage>
        <taxon>Bacteria</taxon>
        <taxon>Bacillati</taxon>
        <taxon>Actinomycetota</taxon>
        <taxon>Actinomycetes</taxon>
        <taxon>Micrococcales</taxon>
        <taxon>Dermabacteraceae</taxon>
        <taxon>Brachybacterium</taxon>
    </lineage>
</organism>
<dbReference type="HAMAP" id="MF_01966">
    <property type="entry name" value="NADHX_epimerase"/>
    <property type="match status" value="1"/>
</dbReference>
<dbReference type="Gene3D" id="3.40.50.10260">
    <property type="entry name" value="YjeF N-terminal domain"/>
    <property type="match status" value="1"/>
</dbReference>
<keyword evidence="9 18" id="KW-0630">Potassium</keyword>
<keyword evidence="12 17" id="KW-0456">Lyase</keyword>
<dbReference type="GO" id="GO:0052856">
    <property type="term" value="F:NAD(P)HX epimerase activity"/>
    <property type="evidence" value="ECO:0007669"/>
    <property type="project" value="UniProtKB-UniRule"/>
</dbReference>
<evidence type="ECO:0000256" key="13">
    <source>
        <dbReference type="ARBA" id="ARBA00023268"/>
    </source>
</evidence>
<dbReference type="NCBIfam" id="TIGR00197">
    <property type="entry name" value="yjeF_nterm"/>
    <property type="match status" value="1"/>
</dbReference>
<evidence type="ECO:0000256" key="6">
    <source>
        <dbReference type="ARBA" id="ARBA00022741"/>
    </source>
</evidence>
<accession>A0A1X6WWT2</accession>
<evidence type="ECO:0000259" key="21">
    <source>
        <dbReference type="PROSITE" id="PS51385"/>
    </source>
</evidence>
<evidence type="ECO:0000313" key="22">
    <source>
        <dbReference type="EMBL" id="SLM90161.1"/>
    </source>
</evidence>
<evidence type="ECO:0000259" key="20">
    <source>
        <dbReference type="PROSITE" id="PS51383"/>
    </source>
</evidence>
<evidence type="ECO:0000256" key="12">
    <source>
        <dbReference type="ARBA" id="ARBA00023239"/>
    </source>
</evidence>
<evidence type="ECO:0000256" key="8">
    <source>
        <dbReference type="ARBA" id="ARBA00022857"/>
    </source>
</evidence>
<evidence type="ECO:0000256" key="14">
    <source>
        <dbReference type="ARBA" id="ARBA00025153"/>
    </source>
</evidence>
<dbReference type="InterPro" id="IPR029056">
    <property type="entry name" value="Ribokinase-like"/>
</dbReference>
<comment type="cofactor">
    <cofactor evidence="18 19">
        <name>K(+)</name>
        <dbReference type="ChEBI" id="CHEBI:29103"/>
    </cofactor>
    <text evidence="18 19">Binds 1 potassium ion per subunit.</text>
</comment>
<feature type="binding site" evidence="17">
    <location>
        <position position="259"/>
    </location>
    <ligand>
        <name>(6S)-NADPHX</name>
        <dbReference type="ChEBI" id="CHEBI:64076"/>
    </ligand>
</feature>
<keyword evidence="13" id="KW-0511">Multifunctional enzyme</keyword>
<dbReference type="SUPFAM" id="SSF53613">
    <property type="entry name" value="Ribokinase-like"/>
    <property type="match status" value="1"/>
</dbReference>
<dbReference type="GO" id="GO:0052855">
    <property type="term" value="F:ADP-dependent NAD(P)H-hydrate dehydratase activity"/>
    <property type="evidence" value="ECO:0007669"/>
    <property type="project" value="UniProtKB-UniRule"/>
</dbReference>
<evidence type="ECO:0000256" key="10">
    <source>
        <dbReference type="ARBA" id="ARBA00023027"/>
    </source>
</evidence>
<evidence type="ECO:0000256" key="11">
    <source>
        <dbReference type="ARBA" id="ARBA00023235"/>
    </source>
</evidence>
<feature type="binding site" evidence="18">
    <location>
        <position position="61"/>
    </location>
    <ligand>
        <name>K(+)</name>
        <dbReference type="ChEBI" id="CHEBI:29103"/>
    </ligand>
</feature>
<evidence type="ECO:0000256" key="16">
    <source>
        <dbReference type="ARBA" id="ARBA00049209"/>
    </source>
</evidence>
<keyword evidence="7 17" id="KW-0067">ATP-binding</keyword>
<comment type="function">
    <text evidence="17">Catalyzes the dehydration of the S-form of NAD(P)HX at the expense of ADP, which is converted to AMP. Together with NAD(P)HX epimerase, which catalyzes the epimerization of the S- and R-forms, the enzyme allows the repair of both epimers of NAD(P)HX, a damaged form of NAD(P)H that is a result of enzymatic or heat-dependent hydration.</text>
</comment>
<comment type="subunit">
    <text evidence="17">Homotetramer.</text>
</comment>
<feature type="domain" description="YjeF N-terminal" evidence="21">
    <location>
        <begin position="10"/>
        <end position="216"/>
    </location>
</feature>
<comment type="similarity">
    <text evidence="4 19">In the C-terminal section; belongs to the NnrD/CARKD family.</text>
</comment>
<reference evidence="22 23" key="1">
    <citation type="submission" date="2017-02" db="EMBL/GenBank/DDBJ databases">
        <authorList>
            <person name="Peterson S.W."/>
        </authorList>
    </citation>
    <scope>NUCLEOTIDE SEQUENCE [LARGE SCALE GENOMIC DNA]</scope>
    <source>
        <strain evidence="22 23">CIP104813</strain>
    </source>
</reference>
<feature type="binding site" evidence="18">
    <location>
        <begin position="130"/>
        <end position="136"/>
    </location>
    <ligand>
        <name>(6S)-NADPHX</name>
        <dbReference type="ChEBI" id="CHEBI:64076"/>
    </ligand>
</feature>
<keyword evidence="23" id="KW-1185">Reference proteome</keyword>
<comment type="catalytic activity">
    <reaction evidence="16 17 19">
        <text>(6S)-NADPHX + ADP = AMP + phosphate + NADPH + H(+)</text>
        <dbReference type="Rhea" id="RHEA:32235"/>
        <dbReference type="ChEBI" id="CHEBI:15378"/>
        <dbReference type="ChEBI" id="CHEBI:43474"/>
        <dbReference type="ChEBI" id="CHEBI:57783"/>
        <dbReference type="ChEBI" id="CHEBI:64076"/>
        <dbReference type="ChEBI" id="CHEBI:456215"/>
        <dbReference type="ChEBI" id="CHEBI:456216"/>
        <dbReference type="EC" id="4.2.1.136"/>
    </reaction>
</comment>
<dbReference type="EC" id="5.1.99.6" evidence="19"/>
<dbReference type="PROSITE" id="PS01050">
    <property type="entry name" value="YJEF_C_2"/>
    <property type="match status" value="1"/>
</dbReference>
<evidence type="ECO:0000256" key="5">
    <source>
        <dbReference type="ARBA" id="ARBA00022723"/>
    </source>
</evidence>
<dbReference type="AlphaFoldDB" id="A0A1X6WWT2"/>
<sequence length="514" mass="51445">MIRAHTADAVRAAEQPLLAAGMPLMQRAAAALAVVQVRLLRESTGGVSGRRVVILVGPGSNGGDALHAGARLARRGVGVVAIATAARLHGEGAEALRGAGGRILRLAALDAAGIERELARAHQICDGVLGIGGRAELDEPLAALLRAASAARAPVVAVDVPTGVDATTGQADPAAVRAAVTVTFGAVKAGLLMPGAAAHAGRIELVDIGLTPHLPERPAALRLVDEDVRALWPVPGPADHKYSRGVVALDVGSPAFPGAAVLAAEGAARAGAGMVRYRGPAAVRDLVLARRPEVVGADGRRQALVVGSGLDSDDPRCRAGVEELLLADGHRELLLADGRRELIDDAAGVIDAGALAAIRPGDRFGPRVVLTPHAGEAARLAAALGLREDLPAPRLATALAEETGATVLLKGAVTLVADGEDPAQLTSQADATPWLATAGAGDVLAGILGTLLASGLPGARAAGLAALLHGRAACDASRGGRAPLVALDVAEHLPGALASILDDALRPDAPRGGA</sequence>
<comment type="similarity">
    <text evidence="18">Belongs to the NnrE/AIBP family.</text>
</comment>
<dbReference type="GO" id="GO:0005524">
    <property type="term" value="F:ATP binding"/>
    <property type="evidence" value="ECO:0007669"/>
    <property type="project" value="UniProtKB-UniRule"/>
</dbReference>
<keyword evidence="8 17" id="KW-0521">NADP</keyword>
<dbReference type="PANTHER" id="PTHR12592">
    <property type="entry name" value="ATP-DEPENDENT (S)-NAD(P)H-HYDRATE DEHYDRATASE FAMILY MEMBER"/>
    <property type="match status" value="1"/>
</dbReference>
<evidence type="ECO:0000256" key="19">
    <source>
        <dbReference type="PIRNR" id="PIRNR017184"/>
    </source>
</evidence>
<gene>
    <name evidence="18" type="primary">nnrE</name>
    <name evidence="17" type="synonym">nnrD</name>
    <name evidence="22" type="ORF">FM110_04600</name>
</gene>
<dbReference type="Pfam" id="PF03853">
    <property type="entry name" value="YjeF_N"/>
    <property type="match status" value="1"/>
</dbReference>
<comment type="similarity">
    <text evidence="3 19">In the N-terminal section; belongs to the NnrE/AIBP family.</text>
</comment>
<feature type="binding site" evidence="18">
    <location>
        <position position="159"/>
    </location>
    <ligand>
        <name>(6S)-NADPHX</name>
        <dbReference type="ChEBI" id="CHEBI:64076"/>
    </ligand>
</feature>
<evidence type="ECO:0000256" key="1">
    <source>
        <dbReference type="ARBA" id="ARBA00000013"/>
    </source>
</evidence>
<dbReference type="SUPFAM" id="SSF64153">
    <property type="entry name" value="YjeF N-terminal domain-like"/>
    <property type="match status" value="1"/>
</dbReference>
<comment type="catalytic activity">
    <reaction evidence="15 17 19">
        <text>(6S)-NADHX + ADP = AMP + phosphate + NADH + H(+)</text>
        <dbReference type="Rhea" id="RHEA:32223"/>
        <dbReference type="ChEBI" id="CHEBI:15378"/>
        <dbReference type="ChEBI" id="CHEBI:43474"/>
        <dbReference type="ChEBI" id="CHEBI:57945"/>
        <dbReference type="ChEBI" id="CHEBI:64074"/>
        <dbReference type="ChEBI" id="CHEBI:456215"/>
        <dbReference type="ChEBI" id="CHEBI:456216"/>
        <dbReference type="EC" id="4.2.1.136"/>
    </reaction>
</comment>
<dbReference type="PROSITE" id="PS51385">
    <property type="entry name" value="YJEF_N"/>
    <property type="match status" value="1"/>
</dbReference>
<evidence type="ECO:0000256" key="4">
    <source>
        <dbReference type="ARBA" id="ARBA00009524"/>
    </source>
</evidence>
<dbReference type="PIRSF" id="PIRSF017184">
    <property type="entry name" value="Nnr"/>
    <property type="match status" value="1"/>
</dbReference>
<evidence type="ECO:0000313" key="23">
    <source>
        <dbReference type="Proteomes" id="UP000195981"/>
    </source>
</evidence>
<feature type="binding site" evidence="18">
    <location>
        <begin position="60"/>
        <end position="64"/>
    </location>
    <ligand>
        <name>(6S)-NADPHX</name>
        <dbReference type="ChEBI" id="CHEBI:64076"/>
    </ligand>
</feature>
<dbReference type="Proteomes" id="UP000195981">
    <property type="component" value="Unassembled WGS sequence"/>
</dbReference>
<feature type="binding site" evidence="17">
    <location>
        <position position="373"/>
    </location>
    <ligand>
        <name>(6S)-NADPHX</name>
        <dbReference type="ChEBI" id="CHEBI:64076"/>
    </ligand>
</feature>
<comment type="cofactor">
    <cofactor evidence="17">
        <name>Mg(2+)</name>
        <dbReference type="ChEBI" id="CHEBI:18420"/>
    </cofactor>
</comment>
<evidence type="ECO:0000256" key="7">
    <source>
        <dbReference type="ARBA" id="ARBA00022840"/>
    </source>
</evidence>
<dbReference type="Pfam" id="PF01256">
    <property type="entry name" value="Carb_kinase"/>
    <property type="match status" value="1"/>
</dbReference>
<comment type="similarity">
    <text evidence="17">Belongs to the NnrD/CARKD family.</text>
</comment>
<comment type="caution">
    <text evidence="18">Lacks conserved residue(s) required for the propagation of feature annotation.</text>
</comment>
<keyword evidence="10 17" id="KW-0520">NAD</keyword>
<dbReference type="InterPro" id="IPR036652">
    <property type="entry name" value="YjeF_N_dom_sf"/>
</dbReference>
<dbReference type="Gene3D" id="3.40.1190.20">
    <property type="match status" value="1"/>
</dbReference>
<feature type="binding site" evidence="17">
    <location>
        <begin position="410"/>
        <end position="414"/>
    </location>
    <ligand>
        <name>AMP</name>
        <dbReference type="ChEBI" id="CHEBI:456215"/>
    </ligand>
</feature>
<evidence type="ECO:0000256" key="3">
    <source>
        <dbReference type="ARBA" id="ARBA00006001"/>
    </source>
</evidence>
<dbReference type="PANTHER" id="PTHR12592:SF0">
    <property type="entry name" value="ATP-DEPENDENT (S)-NAD(P)H-HYDRATE DEHYDRATASE"/>
    <property type="match status" value="1"/>
</dbReference>
<comment type="catalytic activity">
    <reaction evidence="2 18 19">
        <text>(6R)-NADPHX = (6S)-NADPHX</text>
        <dbReference type="Rhea" id="RHEA:32227"/>
        <dbReference type="ChEBI" id="CHEBI:64076"/>
        <dbReference type="ChEBI" id="CHEBI:64077"/>
        <dbReference type="EC" id="5.1.99.6"/>
    </reaction>
</comment>
<feature type="binding site" evidence="17">
    <location>
        <position position="442"/>
    </location>
    <ligand>
        <name>(6S)-NADPHX</name>
        <dbReference type="ChEBI" id="CHEBI:64076"/>
    </ligand>
</feature>
<dbReference type="GO" id="GO:0046872">
    <property type="term" value="F:metal ion binding"/>
    <property type="evidence" value="ECO:0007669"/>
    <property type="project" value="UniProtKB-UniRule"/>
</dbReference>
<evidence type="ECO:0000256" key="17">
    <source>
        <dbReference type="HAMAP-Rule" id="MF_01965"/>
    </source>
</evidence>
<evidence type="ECO:0000256" key="15">
    <source>
        <dbReference type="ARBA" id="ARBA00048238"/>
    </source>
</evidence>
<feature type="binding site" evidence="18">
    <location>
        <position position="126"/>
    </location>
    <ligand>
        <name>K(+)</name>
        <dbReference type="ChEBI" id="CHEBI:29103"/>
    </ligand>
</feature>
<dbReference type="RefSeq" id="WP_087103100.1">
    <property type="nucleotide sequence ID" value="NZ_FWFG01000045.1"/>
</dbReference>
<dbReference type="HAMAP" id="MF_01965">
    <property type="entry name" value="NADHX_dehydratase"/>
    <property type="match status" value="1"/>
</dbReference>
<dbReference type="InterPro" id="IPR000631">
    <property type="entry name" value="CARKD"/>
</dbReference>
<comment type="catalytic activity">
    <reaction evidence="1 18 19">
        <text>(6R)-NADHX = (6S)-NADHX</text>
        <dbReference type="Rhea" id="RHEA:32215"/>
        <dbReference type="ChEBI" id="CHEBI:64074"/>
        <dbReference type="ChEBI" id="CHEBI:64075"/>
        <dbReference type="EC" id="5.1.99.6"/>
    </reaction>
</comment>
<proteinExistence type="inferred from homology"/>
<name>A0A1X6WWT2_9MICO</name>
<comment type="function">
    <text evidence="18">Catalyzes the epimerization of the S- and R-forms of NAD(P)HX, a damaged form of NAD(P)H that is a result of enzymatic or heat-dependent hydration. This is a prerequisite for the S-specific NAD(P)H-hydrate dehydratase to allow the repair of both epimers of NAD(P)HX.</text>
</comment>
<dbReference type="EC" id="4.2.1.136" evidence="19"/>
<dbReference type="InterPro" id="IPR030677">
    <property type="entry name" value="Nnr"/>
</dbReference>
<keyword evidence="11 18" id="KW-0413">Isomerase</keyword>
<dbReference type="EMBL" id="FWFG01000045">
    <property type="protein sequence ID" value="SLM90161.1"/>
    <property type="molecule type" value="Genomic_DNA"/>
</dbReference>
<protein>
    <recommendedName>
        <fullName evidence="19">Bifunctional NAD(P)H-hydrate repair enzyme</fullName>
    </recommendedName>
    <alternativeName>
        <fullName evidence="19">Nicotinamide nucleotide repair protein</fullName>
    </alternativeName>
    <domain>
        <recommendedName>
            <fullName evidence="19">ADP-dependent (S)-NAD(P)H-hydrate dehydratase</fullName>
            <ecNumber evidence="19">4.2.1.136</ecNumber>
        </recommendedName>
        <alternativeName>
            <fullName evidence="19">ADP-dependent NAD(P)HX dehydratase</fullName>
        </alternativeName>
    </domain>
    <domain>
        <recommendedName>
            <fullName evidence="19">NAD(P)H-hydrate epimerase</fullName>
            <ecNumber evidence="19">5.1.99.6</ecNumber>
        </recommendedName>
    </domain>
</protein>
<feature type="binding site" evidence="17">
    <location>
        <position position="309"/>
    </location>
    <ligand>
        <name>(6S)-NADPHX</name>
        <dbReference type="ChEBI" id="CHEBI:64076"/>
    </ligand>
</feature>
<evidence type="ECO:0000256" key="9">
    <source>
        <dbReference type="ARBA" id="ARBA00022958"/>
    </source>
</evidence>
<dbReference type="InterPro" id="IPR004443">
    <property type="entry name" value="YjeF_N_dom"/>
</dbReference>
<feature type="domain" description="YjeF C-terminal" evidence="20">
    <location>
        <begin position="224"/>
        <end position="500"/>
    </location>
</feature>
<dbReference type="InterPro" id="IPR017953">
    <property type="entry name" value="Carbohydrate_kinase_pred_CS"/>
</dbReference>
<feature type="binding site" evidence="18">
    <location>
        <position position="162"/>
    </location>
    <ligand>
        <name>K(+)</name>
        <dbReference type="ChEBI" id="CHEBI:29103"/>
    </ligand>
</feature>
<dbReference type="PROSITE" id="PS51383">
    <property type="entry name" value="YJEF_C_3"/>
    <property type="match status" value="1"/>
</dbReference>
<evidence type="ECO:0000256" key="18">
    <source>
        <dbReference type="HAMAP-Rule" id="MF_01966"/>
    </source>
</evidence>
<evidence type="ECO:0000256" key="2">
    <source>
        <dbReference type="ARBA" id="ARBA00000909"/>
    </source>
</evidence>
<keyword evidence="5 18" id="KW-0479">Metal-binding</keyword>
<dbReference type="GO" id="GO:0046496">
    <property type="term" value="P:nicotinamide nucleotide metabolic process"/>
    <property type="evidence" value="ECO:0007669"/>
    <property type="project" value="UniProtKB-UniRule"/>
</dbReference>